<proteinExistence type="predicted"/>
<dbReference type="GO" id="GO:0046872">
    <property type="term" value="F:metal ion binding"/>
    <property type="evidence" value="ECO:0007669"/>
    <property type="project" value="InterPro"/>
</dbReference>
<dbReference type="OrthoDB" id="5185819at2"/>
<organism evidence="2 3">
    <name type="scientific">Pseudoclavibacter chungangensis</name>
    <dbReference type="NCBI Taxonomy" id="587635"/>
    <lineage>
        <taxon>Bacteria</taxon>
        <taxon>Bacillati</taxon>
        <taxon>Actinomycetota</taxon>
        <taxon>Actinomycetes</taxon>
        <taxon>Micrococcales</taxon>
        <taxon>Microbacteriaceae</taxon>
        <taxon>Pseudoclavibacter</taxon>
    </lineage>
</organism>
<dbReference type="Pfam" id="PF11716">
    <property type="entry name" value="MDMPI_N"/>
    <property type="match status" value="1"/>
</dbReference>
<dbReference type="AlphaFoldDB" id="A0A7J5BQU3"/>
<dbReference type="Gene3D" id="1.20.120.450">
    <property type="entry name" value="dinb family like domain"/>
    <property type="match status" value="1"/>
</dbReference>
<dbReference type="NCBIfam" id="TIGR03086">
    <property type="entry name" value="TIGR03086 family metal-binding protein"/>
    <property type="match status" value="1"/>
</dbReference>
<dbReference type="InterPro" id="IPR017520">
    <property type="entry name" value="CHP03086"/>
</dbReference>
<keyword evidence="3" id="KW-1185">Reference proteome</keyword>
<dbReference type="Proteomes" id="UP000467240">
    <property type="component" value="Unassembled WGS sequence"/>
</dbReference>
<evidence type="ECO:0000259" key="1">
    <source>
        <dbReference type="Pfam" id="PF11716"/>
    </source>
</evidence>
<dbReference type="RefSeq" id="WP_158041014.1">
    <property type="nucleotide sequence ID" value="NZ_JACCFV010000001.1"/>
</dbReference>
<evidence type="ECO:0000313" key="3">
    <source>
        <dbReference type="Proteomes" id="UP000467240"/>
    </source>
</evidence>
<dbReference type="EMBL" id="WBJZ01000014">
    <property type="protein sequence ID" value="KAB1655627.1"/>
    <property type="molecule type" value="Genomic_DNA"/>
</dbReference>
<comment type="caution">
    <text evidence="2">The sequence shown here is derived from an EMBL/GenBank/DDBJ whole genome shotgun (WGS) entry which is preliminary data.</text>
</comment>
<name>A0A7J5BQU3_9MICO</name>
<reference evidence="2 3" key="1">
    <citation type="submission" date="2019-09" db="EMBL/GenBank/DDBJ databases">
        <title>Phylogeny of genus Pseudoclavibacter and closely related genus.</title>
        <authorList>
            <person name="Li Y."/>
        </authorList>
    </citation>
    <scope>NUCLEOTIDE SEQUENCE [LARGE SCALE GENOMIC DNA]</scope>
    <source>
        <strain evidence="2 3">DSM 23821</strain>
    </source>
</reference>
<gene>
    <name evidence="2" type="ORF">F8O01_11520</name>
</gene>
<dbReference type="InterPro" id="IPR034660">
    <property type="entry name" value="DinB/YfiT-like"/>
</dbReference>
<feature type="domain" description="Mycothiol-dependent maleylpyruvate isomerase metal-binding" evidence="1">
    <location>
        <begin position="20"/>
        <end position="137"/>
    </location>
</feature>
<sequence>MTAGPDAVEPVQEPAFDLGPAASALADLVAGVPDDALDEPTPCEAWSVRRLLAHLDEIGPGFRVVAWGGDIDGPDPGARLHAGWRERIPASLDALAVAYRSPAAWRGRARVGETEQSRASLAVVALDELVVHGWDLATALGRPYAPRNEDVTVCAAFAEAVASPEGTPGLFGPAIEPGPHADAFTRLLAATGRRPAVD</sequence>
<protein>
    <submittedName>
        <fullName evidence="2">TIGR03086 family protein</fullName>
    </submittedName>
</protein>
<dbReference type="InterPro" id="IPR024344">
    <property type="entry name" value="MDMPI_metal-binding"/>
</dbReference>
<dbReference type="NCBIfam" id="TIGR03083">
    <property type="entry name" value="maleylpyruvate isomerase family mycothiol-dependent enzyme"/>
    <property type="match status" value="1"/>
</dbReference>
<accession>A0A7J5BQU3</accession>
<evidence type="ECO:0000313" key="2">
    <source>
        <dbReference type="EMBL" id="KAB1655627.1"/>
    </source>
</evidence>
<dbReference type="InterPro" id="IPR017517">
    <property type="entry name" value="Maleyloyr_isom"/>
</dbReference>
<dbReference type="SUPFAM" id="SSF109854">
    <property type="entry name" value="DinB/YfiT-like putative metalloenzymes"/>
    <property type="match status" value="1"/>
</dbReference>